<dbReference type="Proteomes" id="UP000011087">
    <property type="component" value="Unassembled WGS sequence"/>
</dbReference>
<dbReference type="GO" id="GO:0140359">
    <property type="term" value="F:ABC-type transporter activity"/>
    <property type="evidence" value="ECO:0007669"/>
    <property type="project" value="InterPro"/>
</dbReference>
<keyword evidence="3" id="KW-0813">Transport</keyword>
<dbReference type="InterPro" id="IPR034003">
    <property type="entry name" value="ABCG_PDR_2"/>
</dbReference>
<feature type="transmembrane region" description="Helical" evidence="10">
    <location>
        <begin position="569"/>
        <end position="591"/>
    </location>
</feature>
<dbReference type="CDD" id="cd03232">
    <property type="entry name" value="ABCG_PDR_domain2"/>
    <property type="match status" value="1"/>
</dbReference>
<dbReference type="InterPro" id="IPR017871">
    <property type="entry name" value="ABC_transporter-like_CS"/>
</dbReference>
<dbReference type="Pfam" id="PF01061">
    <property type="entry name" value="ABC2_membrane"/>
    <property type="match status" value="2"/>
</dbReference>
<dbReference type="GeneID" id="17290635"/>
<dbReference type="OrthoDB" id="245989at2759"/>
<comment type="subcellular location">
    <subcellularLocation>
        <location evidence="1">Membrane</location>
        <topology evidence="1">Multi-pass membrane protein</topology>
    </subcellularLocation>
    <subcellularLocation>
        <location evidence="2">Plastid</location>
        <location evidence="2">Chloroplast</location>
    </subcellularLocation>
</comment>
<organism evidence="12">
    <name type="scientific">Guillardia theta (strain CCMP2712)</name>
    <name type="common">Cryptophyte</name>
    <dbReference type="NCBI Taxonomy" id="905079"/>
    <lineage>
        <taxon>Eukaryota</taxon>
        <taxon>Cryptophyceae</taxon>
        <taxon>Pyrenomonadales</taxon>
        <taxon>Geminigeraceae</taxon>
        <taxon>Guillardia</taxon>
    </lineage>
</organism>
<feature type="transmembrane region" description="Helical" evidence="10">
    <location>
        <begin position="1129"/>
        <end position="1151"/>
    </location>
</feature>
<evidence type="ECO:0000256" key="1">
    <source>
        <dbReference type="ARBA" id="ARBA00004141"/>
    </source>
</evidence>
<feature type="transmembrane region" description="Helical" evidence="10">
    <location>
        <begin position="1277"/>
        <end position="1299"/>
    </location>
</feature>
<name>L1ICC7_GUITC</name>
<dbReference type="STRING" id="905079.L1ICC7"/>
<feature type="transmembrane region" description="Helical" evidence="10">
    <location>
        <begin position="603"/>
        <end position="621"/>
    </location>
</feature>
<dbReference type="InterPro" id="IPR003439">
    <property type="entry name" value="ABC_transporter-like_ATP-bd"/>
</dbReference>
<keyword evidence="14" id="KW-1185">Reference proteome</keyword>
<evidence type="ECO:0000256" key="7">
    <source>
        <dbReference type="ARBA" id="ARBA00022989"/>
    </source>
</evidence>
<dbReference type="OMA" id="QRMFQQY"/>
<dbReference type="PaxDb" id="55529-EKX33896"/>
<keyword evidence="5" id="KW-0547">Nucleotide-binding</keyword>
<sequence length="1440" mass="159232">MMLEGSRNQVTLVRVDETPDVSEGSRIDRSSNLNDHSHSLSVQELFEPDVQKRVPQLHLMQEATELSGQKLGPCFVTLSNVTLDGTAEVSREQYQTVGSALKSMFASMLLQEDKTCKKTLLHGVTTAFAPGRICLVLGPPQAGKTTLLKHIASRLDSDIDVKGDTLFNGVNPSRDLLPRIVSYTPQIDNHTPVLTVRQTLNFAFDCTMASFAGRLAQQGGLKQSHDQKGKFDMRNKVNVLLTYCGLEGCQDTVVGDGVLRGISGGEKRRLTIAEQLIGVPMVHCMDEITTGLDSAAATDIVRSLTNACHSFNNTTIVSLLQPPPDVVLLFDEVLVLGGGGCVVYHGPVGAALTYFCEEIGFLCPPGLPLADFLVRVCGEEASELWPSRHCKPPSCEEMSERWKRSEMFRQHVLPRFRQAAAVGEDAATNPVNRFPWNEPFASSSLNLLKACTKRSATVLLKDMTLVRGLLMQRLMQSVIVGTIFWQTNKDALKIPMLFLLTSLMSMSNMYVVDNTVTRRSIFYKHRDSGFYPTWIYVLAESLAEFPLQVLEVMIVSLICFFFVGFYRSTFVVFLFALLLISLAFTSVFKAIAANVRAASGAQGLAISFAAFSMCFSGYIITHDHIPGYFVWIYWLVPTPWILRVLTVNEFSSPGPDGRYDQLVPQPGSSPKRLGSVYLQSFAIQDEEYWVAAGFIYLAVLILVCQFLYALGLQHRRLDYERPVMVMARKSRGMKRGEAKLDPRMQAMFVSTSASQVTDRALQLLASVSPQPPSVTIALKQLSYTVEVAAPADSGQKKMEKRLINEVEALFAPGSVTALMGSSGAGKTTLMDVIAGRKTAGRVSGDILVNGHKLESTSFARISGYVEQTDIHLPTQTVLEALRFSAQHRLPREMARQDKDKVVEAVVDLVELRPLLDMTIGGSASGLSLEQKKRVTIGVEMVANPSILFLDEPTSGLDVRAARVVMTVLRRIARSGRTILCTVHQPSQEIFSMFDHLLLLKKGGWVVYNGDLGPAVEGDEQERFTARTMIDYFQAASSSMYRDGSNPAEYMLEVIGAGLVQGEETVDFVRLYERSEQARRLQETIASLREGDKIKFASTFALSLPQQLRLSVARWLQCYWRDVGYSLNRLLTVVGISFLFSLNVVGMDLSSVSSQSSLQSLNGVVFAGLFFTSAVQTLMSLHVIGSSRLVLNRELSSAMYAPFSFIAGVTVAEIPYLLLVVAIHMLVFYPIVGLWSSAGDVVVYAVTLFLFATTFCFWGQMLAAILPSTQTASLVAGPTVGIMVLFCGFFMPVSVIPWPWKLFYYVFPARYGLKAAMPPQFYCSSSCVAERQGRERFSCDSMRMRNVSSLAEMPWGGEGPGCSLLFDSTRQVTQSKGGAWVEANLGAAGEVHRMTVWDYWSITTESNTDDVPLFVLYLALYVIGFRFITFLALKYLRHVKR</sequence>
<feature type="transmembrane region" description="Helical" evidence="10">
    <location>
        <begin position="1413"/>
        <end position="1435"/>
    </location>
</feature>
<evidence type="ECO:0000313" key="13">
    <source>
        <dbReference type="EnsemblProtists" id="EKX33896"/>
    </source>
</evidence>
<evidence type="ECO:0000259" key="11">
    <source>
        <dbReference type="PROSITE" id="PS50893"/>
    </source>
</evidence>
<reference evidence="13" key="3">
    <citation type="submission" date="2016-03" db="UniProtKB">
        <authorList>
            <consortium name="EnsemblProtists"/>
        </authorList>
    </citation>
    <scope>IDENTIFICATION</scope>
</reference>
<dbReference type="GO" id="GO:0016020">
    <property type="term" value="C:membrane"/>
    <property type="evidence" value="ECO:0007669"/>
    <property type="project" value="UniProtKB-SubCell"/>
</dbReference>
<proteinExistence type="predicted"/>
<feature type="transmembrane region" description="Helical" evidence="10">
    <location>
        <begin position="688"/>
        <end position="711"/>
    </location>
</feature>
<evidence type="ECO:0000256" key="8">
    <source>
        <dbReference type="ARBA" id="ARBA00023136"/>
    </source>
</evidence>
<keyword evidence="6" id="KW-0067">ATP-binding</keyword>
<protein>
    <recommendedName>
        <fullName evidence="11">ABC transporter domain-containing protein</fullName>
    </recommendedName>
</protein>
<keyword evidence="8 10" id="KW-0472">Membrane</keyword>
<dbReference type="EMBL" id="JH993126">
    <property type="protein sequence ID" value="EKX33896.1"/>
    <property type="molecule type" value="Genomic_DNA"/>
</dbReference>
<dbReference type="SMART" id="SM00382">
    <property type="entry name" value="AAA"/>
    <property type="match status" value="2"/>
</dbReference>
<dbReference type="RefSeq" id="XP_005820876.1">
    <property type="nucleotide sequence ID" value="XM_005820819.1"/>
</dbReference>
<feature type="domain" description="ABC transporter" evidence="11">
    <location>
        <begin position="99"/>
        <end position="363"/>
    </location>
</feature>
<dbReference type="GO" id="GO:0009507">
    <property type="term" value="C:chloroplast"/>
    <property type="evidence" value="ECO:0007669"/>
    <property type="project" value="UniProtKB-SubCell"/>
</dbReference>
<dbReference type="InterPro" id="IPR003593">
    <property type="entry name" value="AAA+_ATPase"/>
</dbReference>
<evidence type="ECO:0000256" key="6">
    <source>
        <dbReference type="ARBA" id="ARBA00022840"/>
    </source>
</evidence>
<accession>L1ICC7</accession>
<dbReference type="GO" id="GO:0016887">
    <property type="term" value="F:ATP hydrolysis activity"/>
    <property type="evidence" value="ECO:0007669"/>
    <property type="project" value="InterPro"/>
</dbReference>
<dbReference type="SUPFAM" id="SSF52540">
    <property type="entry name" value="P-loop containing nucleoside triphosphate hydrolases"/>
    <property type="match status" value="2"/>
</dbReference>
<dbReference type="PROSITE" id="PS50893">
    <property type="entry name" value="ABC_TRANSPORTER_2"/>
    <property type="match status" value="2"/>
</dbReference>
<evidence type="ECO:0000256" key="4">
    <source>
        <dbReference type="ARBA" id="ARBA00022692"/>
    </source>
</evidence>
<dbReference type="EnsemblProtists" id="EKX33896">
    <property type="protein sequence ID" value="EKX33896"/>
    <property type="gene ID" value="GUITHDRAFT_119941"/>
</dbReference>
<evidence type="ECO:0000313" key="14">
    <source>
        <dbReference type="Proteomes" id="UP000011087"/>
    </source>
</evidence>
<dbReference type="HOGENOM" id="CLU_000604_35_6_1"/>
<dbReference type="PANTHER" id="PTHR19241">
    <property type="entry name" value="ATP-BINDING CASSETTE TRANSPORTER"/>
    <property type="match status" value="1"/>
</dbReference>
<feature type="transmembrane region" description="Helical" evidence="10">
    <location>
        <begin position="533"/>
        <end position="563"/>
    </location>
</feature>
<feature type="compositionally biased region" description="Polar residues" evidence="9">
    <location>
        <begin position="1"/>
        <end position="11"/>
    </location>
</feature>
<feature type="domain" description="ABC transporter" evidence="11">
    <location>
        <begin position="776"/>
        <end position="1027"/>
    </location>
</feature>
<gene>
    <name evidence="12" type="ORF">GUITHDRAFT_119941</name>
</gene>
<dbReference type="GO" id="GO:0005524">
    <property type="term" value="F:ATP binding"/>
    <property type="evidence" value="ECO:0007669"/>
    <property type="project" value="UniProtKB-KW"/>
</dbReference>
<evidence type="ECO:0000256" key="5">
    <source>
        <dbReference type="ARBA" id="ARBA00022741"/>
    </source>
</evidence>
<reference evidence="14" key="2">
    <citation type="submission" date="2012-11" db="EMBL/GenBank/DDBJ databases">
        <authorList>
            <person name="Kuo A."/>
            <person name="Curtis B.A."/>
            <person name="Tanifuji G."/>
            <person name="Burki F."/>
            <person name="Gruber A."/>
            <person name="Irimia M."/>
            <person name="Maruyama S."/>
            <person name="Arias M.C."/>
            <person name="Ball S.G."/>
            <person name="Gile G.H."/>
            <person name="Hirakawa Y."/>
            <person name="Hopkins J.F."/>
            <person name="Rensing S.A."/>
            <person name="Schmutz J."/>
            <person name="Symeonidi A."/>
            <person name="Elias M."/>
            <person name="Eveleigh R.J."/>
            <person name="Herman E.K."/>
            <person name="Klute M.J."/>
            <person name="Nakayama T."/>
            <person name="Obornik M."/>
            <person name="Reyes-Prieto A."/>
            <person name="Armbrust E.V."/>
            <person name="Aves S.J."/>
            <person name="Beiko R.G."/>
            <person name="Coutinho P."/>
            <person name="Dacks J.B."/>
            <person name="Durnford D.G."/>
            <person name="Fast N.M."/>
            <person name="Green B.R."/>
            <person name="Grisdale C."/>
            <person name="Hempe F."/>
            <person name="Henrissat B."/>
            <person name="Hoppner M.P."/>
            <person name="Ishida K.-I."/>
            <person name="Kim E."/>
            <person name="Koreny L."/>
            <person name="Kroth P.G."/>
            <person name="Liu Y."/>
            <person name="Malik S.-B."/>
            <person name="Maier U.G."/>
            <person name="McRose D."/>
            <person name="Mock T."/>
            <person name="Neilson J.A."/>
            <person name="Onodera N.T."/>
            <person name="Poole A.M."/>
            <person name="Pritham E.J."/>
            <person name="Richards T.A."/>
            <person name="Rocap G."/>
            <person name="Roy S.W."/>
            <person name="Sarai C."/>
            <person name="Schaack S."/>
            <person name="Shirato S."/>
            <person name="Slamovits C.H."/>
            <person name="Spencer D.F."/>
            <person name="Suzuki S."/>
            <person name="Worden A.Z."/>
            <person name="Zauner S."/>
            <person name="Barry K."/>
            <person name="Bell C."/>
            <person name="Bharti A.K."/>
            <person name="Crow J.A."/>
            <person name="Grimwood J."/>
            <person name="Kramer R."/>
            <person name="Lindquist E."/>
            <person name="Lucas S."/>
            <person name="Salamov A."/>
            <person name="McFadden G.I."/>
            <person name="Lane C.E."/>
            <person name="Keeling P.J."/>
            <person name="Gray M.W."/>
            <person name="Grigoriev I.V."/>
            <person name="Archibald J.M."/>
        </authorList>
    </citation>
    <scope>NUCLEOTIDE SEQUENCE</scope>
    <source>
        <strain evidence="14">CCMP2712</strain>
    </source>
</reference>
<keyword evidence="7 10" id="KW-1133">Transmembrane helix</keyword>
<dbReference type="eggNOG" id="KOG0065">
    <property type="taxonomic scope" value="Eukaryota"/>
</dbReference>
<dbReference type="Gene3D" id="3.40.50.300">
    <property type="entry name" value="P-loop containing nucleotide triphosphate hydrolases"/>
    <property type="match status" value="2"/>
</dbReference>
<evidence type="ECO:0000256" key="3">
    <source>
        <dbReference type="ARBA" id="ARBA00022448"/>
    </source>
</evidence>
<evidence type="ECO:0000256" key="2">
    <source>
        <dbReference type="ARBA" id="ARBA00004229"/>
    </source>
</evidence>
<feature type="transmembrane region" description="Helical" evidence="10">
    <location>
        <begin position="1204"/>
        <end position="1228"/>
    </location>
</feature>
<dbReference type="KEGG" id="gtt:GUITHDRAFT_119941"/>
<dbReference type="InterPro" id="IPR027417">
    <property type="entry name" value="P-loop_NTPase"/>
</dbReference>
<feature type="region of interest" description="Disordered" evidence="9">
    <location>
        <begin position="1"/>
        <end position="41"/>
    </location>
</feature>
<evidence type="ECO:0000256" key="10">
    <source>
        <dbReference type="SAM" id="Phobius"/>
    </source>
</evidence>
<feature type="transmembrane region" description="Helical" evidence="10">
    <location>
        <begin position="1163"/>
        <end position="1183"/>
    </location>
</feature>
<evidence type="ECO:0000256" key="9">
    <source>
        <dbReference type="SAM" id="MobiDB-lite"/>
    </source>
</evidence>
<dbReference type="InterPro" id="IPR013525">
    <property type="entry name" value="ABC2_TM"/>
</dbReference>
<dbReference type="Pfam" id="PF00005">
    <property type="entry name" value="ABC_tran"/>
    <property type="match status" value="2"/>
</dbReference>
<dbReference type="PROSITE" id="PS00211">
    <property type="entry name" value="ABC_TRANSPORTER_1"/>
    <property type="match status" value="1"/>
</dbReference>
<feature type="transmembrane region" description="Helical" evidence="10">
    <location>
        <begin position="1240"/>
        <end position="1265"/>
    </location>
</feature>
<evidence type="ECO:0000313" key="12">
    <source>
        <dbReference type="EMBL" id="EKX33896.1"/>
    </source>
</evidence>
<keyword evidence="4 10" id="KW-0812">Transmembrane</keyword>
<reference evidence="12 14" key="1">
    <citation type="journal article" date="2012" name="Nature">
        <title>Algal genomes reveal evolutionary mosaicism and the fate of nucleomorphs.</title>
        <authorList>
            <consortium name="DOE Joint Genome Institute"/>
            <person name="Curtis B.A."/>
            <person name="Tanifuji G."/>
            <person name="Burki F."/>
            <person name="Gruber A."/>
            <person name="Irimia M."/>
            <person name="Maruyama S."/>
            <person name="Arias M.C."/>
            <person name="Ball S.G."/>
            <person name="Gile G.H."/>
            <person name="Hirakawa Y."/>
            <person name="Hopkins J.F."/>
            <person name="Kuo A."/>
            <person name="Rensing S.A."/>
            <person name="Schmutz J."/>
            <person name="Symeonidi A."/>
            <person name="Elias M."/>
            <person name="Eveleigh R.J."/>
            <person name="Herman E.K."/>
            <person name="Klute M.J."/>
            <person name="Nakayama T."/>
            <person name="Obornik M."/>
            <person name="Reyes-Prieto A."/>
            <person name="Armbrust E.V."/>
            <person name="Aves S.J."/>
            <person name="Beiko R.G."/>
            <person name="Coutinho P."/>
            <person name="Dacks J.B."/>
            <person name="Durnford D.G."/>
            <person name="Fast N.M."/>
            <person name="Green B.R."/>
            <person name="Grisdale C.J."/>
            <person name="Hempel F."/>
            <person name="Henrissat B."/>
            <person name="Hoppner M.P."/>
            <person name="Ishida K."/>
            <person name="Kim E."/>
            <person name="Koreny L."/>
            <person name="Kroth P.G."/>
            <person name="Liu Y."/>
            <person name="Malik S.B."/>
            <person name="Maier U.G."/>
            <person name="McRose D."/>
            <person name="Mock T."/>
            <person name="Neilson J.A."/>
            <person name="Onodera N.T."/>
            <person name="Poole A.M."/>
            <person name="Pritham E.J."/>
            <person name="Richards T.A."/>
            <person name="Rocap G."/>
            <person name="Roy S.W."/>
            <person name="Sarai C."/>
            <person name="Schaack S."/>
            <person name="Shirato S."/>
            <person name="Slamovits C.H."/>
            <person name="Spencer D.F."/>
            <person name="Suzuki S."/>
            <person name="Worden A.Z."/>
            <person name="Zauner S."/>
            <person name="Barry K."/>
            <person name="Bell C."/>
            <person name="Bharti A.K."/>
            <person name="Crow J.A."/>
            <person name="Grimwood J."/>
            <person name="Kramer R."/>
            <person name="Lindquist E."/>
            <person name="Lucas S."/>
            <person name="Salamov A."/>
            <person name="McFadden G.I."/>
            <person name="Lane C.E."/>
            <person name="Keeling P.J."/>
            <person name="Gray M.W."/>
            <person name="Grigoriev I.V."/>
            <person name="Archibald J.M."/>
        </authorList>
    </citation>
    <scope>NUCLEOTIDE SEQUENCE</scope>
    <source>
        <strain evidence="12 14">CCMP2712</strain>
    </source>
</reference>